<sequence>MARRSPAPRNQGHRDDAAAAQVRPSESILEIDAGADYNAAPPRHLIGNSGHITTLNVDEGLIAGAHAQRTAAGITKVTTLTRGGALDHASFTTAGEHDGARRTVRTPNRSGCDPLECGREMGCWPSREEG</sequence>
<reference evidence="2" key="1">
    <citation type="journal article" date="2014" name="Int. J. Syst. Evol. Microbiol.">
        <title>Complete genome sequence of Corynebacterium casei LMG S-19264T (=DSM 44701T), isolated from a smear-ripened cheese.</title>
        <authorList>
            <consortium name="US DOE Joint Genome Institute (JGI-PGF)"/>
            <person name="Walter F."/>
            <person name="Albersmeier A."/>
            <person name="Kalinowski J."/>
            <person name="Ruckert C."/>
        </authorList>
    </citation>
    <scope>NUCLEOTIDE SEQUENCE</scope>
    <source>
        <strain evidence="2">JCM 4790</strain>
    </source>
</reference>
<dbReference type="InterPro" id="IPR029063">
    <property type="entry name" value="SAM-dependent_MTases_sf"/>
</dbReference>
<keyword evidence="3" id="KW-1185">Reference proteome</keyword>
<evidence type="ECO:0000256" key="1">
    <source>
        <dbReference type="SAM" id="MobiDB-lite"/>
    </source>
</evidence>
<organism evidence="2 3">
    <name type="scientific">Streptomyces minutiscleroticus</name>
    <dbReference type="NCBI Taxonomy" id="68238"/>
    <lineage>
        <taxon>Bacteria</taxon>
        <taxon>Bacillati</taxon>
        <taxon>Actinomycetota</taxon>
        <taxon>Actinomycetes</taxon>
        <taxon>Kitasatosporales</taxon>
        <taxon>Streptomycetaceae</taxon>
        <taxon>Streptomyces</taxon>
    </lineage>
</organism>
<dbReference type="Gene3D" id="3.40.50.150">
    <property type="entry name" value="Vaccinia Virus protein VP39"/>
    <property type="match status" value="1"/>
</dbReference>
<reference evidence="2" key="2">
    <citation type="submission" date="2020-09" db="EMBL/GenBank/DDBJ databases">
        <authorList>
            <person name="Sun Q."/>
            <person name="Ohkuma M."/>
        </authorList>
    </citation>
    <scope>NUCLEOTIDE SEQUENCE</scope>
    <source>
        <strain evidence="2">JCM 4790</strain>
    </source>
</reference>
<gene>
    <name evidence="2" type="ORF">GCM10010358_78510</name>
</gene>
<evidence type="ECO:0000313" key="2">
    <source>
        <dbReference type="EMBL" id="GGY14762.1"/>
    </source>
</evidence>
<accession>A0A918U980</accession>
<comment type="caution">
    <text evidence="2">The sequence shown here is derived from an EMBL/GenBank/DDBJ whole genome shotgun (WGS) entry which is preliminary data.</text>
</comment>
<feature type="region of interest" description="Disordered" evidence="1">
    <location>
        <begin position="1"/>
        <end position="24"/>
    </location>
</feature>
<dbReference type="EMBL" id="BMVU01000097">
    <property type="protein sequence ID" value="GGY14762.1"/>
    <property type="molecule type" value="Genomic_DNA"/>
</dbReference>
<dbReference type="Proteomes" id="UP000619244">
    <property type="component" value="Unassembled WGS sequence"/>
</dbReference>
<name>A0A918U980_9ACTN</name>
<protein>
    <submittedName>
        <fullName evidence="2">Uncharacterized protein</fullName>
    </submittedName>
</protein>
<dbReference type="AlphaFoldDB" id="A0A918U980"/>
<proteinExistence type="predicted"/>
<evidence type="ECO:0000313" key="3">
    <source>
        <dbReference type="Proteomes" id="UP000619244"/>
    </source>
</evidence>